<dbReference type="Proteomes" id="UP000219563">
    <property type="component" value="Unassembled WGS sequence"/>
</dbReference>
<dbReference type="EMBL" id="OBMR01000014">
    <property type="protein sequence ID" value="SOC16521.1"/>
    <property type="molecule type" value="Genomic_DNA"/>
</dbReference>
<evidence type="ECO:0000313" key="2">
    <source>
        <dbReference type="Proteomes" id="UP000219563"/>
    </source>
</evidence>
<dbReference type="AlphaFoldDB" id="A0A285T582"/>
<accession>A0A285T582</accession>
<gene>
    <name evidence="1" type="ORF">SAMN02910411_0428</name>
</gene>
<organism evidence="1 2">
    <name type="scientific">Pseudobutyrivibrio ruminis DSM 9787</name>
    <dbReference type="NCBI Taxonomy" id="1123011"/>
    <lineage>
        <taxon>Bacteria</taxon>
        <taxon>Bacillati</taxon>
        <taxon>Bacillota</taxon>
        <taxon>Clostridia</taxon>
        <taxon>Lachnospirales</taxon>
        <taxon>Lachnospiraceae</taxon>
        <taxon>Pseudobutyrivibrio</taxon>
    </lineage>
</organism>
<protein>
    <submittedName>
        <fullName evidence="1">Uncharacterized protein</fullName>
    </submittedName>
</protein>
<proteinExistence type="predicted"/>
<sequence length="112" mass="13215">MPYLIWLQKKQKDKNIFMGKVIQEVDVIAQFKYDGEIIPLRFQLINEDGKPEAYTIKGYKRIRHKSPYKSIDDILVISTTIVFECQVNVQDKLSIVRLYFQPEGHIWLLGID</sequence>
<evidence type="ECO:0000313" key="1">
    <source>
        <dbReference type="EMBL" id="SOC16521.1"/>
    </source>
</evidence>
<reference evidence="1 2" key="1">
    <citation type="submission" date="2017-08" db="EMBL/GenBank/DDBJ databases">
        <authorList>
            <person name="de Groot N.N."/>
        </authorList>
    </citation>
    <scope>NUCLEOTIDE SEQUENCE [LARGE SCALE GENOMIC DNA]</scope>
    <source>
        <strain evidence="1 2">DSM 9787</strain>
    </source>
</reference>
<name>A0A285T582_9FIRM</name>